<evidence type="ECO:0000256" key="1">
    <source>
        <dbReference type="SAM" id="MobiDB-lite"/>
    </source>
</evidence>
<dbReference type="OrthoDB" id="5813957at2759"/>
<feature type="compositionally biased region" description="Basic and acidic residues" evidence="1">
    <location>
        <begin position="26"/>
        <end position="44"/>
    </location>
</feature>
<organism evidence="2 3">
    <name type="scientific">Cylicostephanus goldi</name>
    <name type="common">Nematode worm</name>
    <dbReference type="NCBI Taxonomy" id="71465"/>
    <lineage>
        <taxon>Eukaryota</taxon>
        <taxon>Metazoa</taxon>
        <taxon>Ecdysozoa</taxon>
        <taxon>Nematoda</taxon>
        <taxon>Chromadorea</taxon>
        <taxon>Rhabditida</taxon>
        <taxon>Rhabditina</taxon>
        <taxon>Rhabditomorpha</taxon>
        <taxon>Strongyloidea</taxon>
        <taxon>Strongylidae</taxon>
        <taxon>Cylicostephanus</taxon>
    </lineage>
</organism>
<dbReference type="EMBL" id="UYRV01122849">
    <property type="protein sequence ID" value="VDN33474.1"/>
    <property type="molecule type" value="Genomic_DNA"/>
</dbReference>
<evidence type="ECO:0000313" key="2">
    <source>
        <dbReference type="EMBL" id="VDN33474.1"/>
    </source>
</evidence>
<keyword evidence="3" id="KW-1185">Reference proteome</keyword>
<gene>
    <name evidence="2" type="ORF">CGOC_LOCUS12399</name>
</gene>
<accession>A0A3P7MUS3</accession>
<name>A0A3P7MUS3_CYLGO</name>
<reference evidence="2 3" key="1">
    <citation type="submission" date="2018-11" db="EMBL/GenBank/DDBJ databases">
        <authorList>
            <consortium name="Pathogen Informatics"/>
        </authorList>
    </citation>
    <scope>NUCLEOTIDE SEQUENCE [LARGE SCALE GENOMIC DNA]</scope>
</reference>
<proteinExistence type="predicted"/>
<dbReference type="AlphaFoldDB" id="A0A3P7MUS3"/>
<protein>
    <submittedName>
        <fullName evidence="2">Uncharacterized protein</fullName>
    </submittedName>
</protein>
<feature type="region of interest" description="Disordered" evidence="1">
    <location>
        <begin position="17"/>
        <end position="44"/>
    </location>
</feature>
<sequence>MKRVALNMLHQNTGTYEIPPLEIVDEPSRSKSDGKPTPEEEERAKQKIYSIIDSVYSETARRMHIPANSWRLLFQILSPNQA</sequence>
<dbReference type="Proteomes" id="UP000271889">
    <property type="component" value="Unassembled WGS sequence"/>
</dbReference>
<evidence type="ECO:0000313" key="3">
    <source>
        <dbReference type="Proteomes" id="UP000271889"/>
    </source>
</evidence>